<gene>
    <name evidence="3" type="ORF">BTO20_20180</name>
</gene>
<name>A0A1Y0C623_9MYCO</name>
<proteinExistence type="predicted"/>
<sequence length="215" mass="22199">MPPGANGDRQRRCSPALPNHRPGSAEHRLGAAMVILGFGLLPDGSLRDGLIDRLRQGWAVAQAYPAMRGAVSGVDSRGGRTAAAATRACLIGGSMSAQRILTERTSTSTTSNAAAPLRRSMIVSGTVLITSPDHLRRAIADFLAAAAAVQAVLASLGPVPGPTRSRPSTPMPGLSQVSELRAWRPALPAPMPRSAGVSLTAATEGDPRHGPGVRR</sequence>
<dbReference type="InterPro" id="IPR003848">
    <property type="entry name" value="DUF218"/>
</dbReference>
<feature type="region of interest" description="Disordered" evidence="1">
    <location>
        <begin position="158"/>
        <end position="215"/>
    </location>
</feature>
<dbReference type="KEGG" id="mdx:BTO20_20180"/>
<dbReference type="Pfam" id="PF02698">
    <property type="entry name" value="DUF218"/>
    <property type="match status" value="1"/>
</dbReference>
<reference evidence="3 4" key="1">
    <citation type="submission" date="2017-04" db="EMBL/GenBank/DDBJ databases">
        <title>Whole Genome Sequence of 1,4-Dioxane Degrading Bacterium Mycobacterium dioxanotrophicus PH-06.</title>
        <authorList>
            <person name="He Y."/>
        </authorList>
    </citation>
    <scope>NUCLEOTIDE SEQUENCE [LARGE SCALE GENOMIC DNA]</scope>
    <source>
        <strain evidence="3 4">PH-06</strain>
    </source>
</reference>
<evidence type="ECO:0000256" key="1">
    <source>
        <dbReference type="SAM" id="MobiDB-lite"/>
    </source>
</evidence>
<evidence type="ECO:0000259" key="2">
    <source>
        <dbReference type="Pfam" id="PF02698"/>
    </source>
</evidence>
<feature type="domain" description="DUF218" evidence="2">
    <location>
        <begin position="32"/>
        <end position="161"/>
    </location>
</feature>
<feature type="region of interest" description="Disordered" evidence="1">
    <location>
        <begin position="1"/>
        <end position="24"/>
    </location>
</feature>
<evidence type="ECO:0000313" key="4">
    <source>
        <dbReference type="Proteomes" id="UP000195331"/>
    </source>
</evidence>
<accession>A0A1Y0C623</accession>
<keyword evidence="4" id="KW-1185">Reference proteome</keyword>
<evidence type="ECO:0000313" key="3">
    <source>
        <dbReference type="EMBL" id="ART70547.1"/>
    </source>
</evidence>
<dbReference type="Proteomes" id="UP000195331">
    <property type="component" value="Chromosome"/>
</dbReference>
<dbReference type="AlphaFoldDB" id="A0A1Y0C623"/>
<protein>
    <recommendedName>
        <fullName evidence="2">DUF218 domain-containing protein</fullName>
    </recommendedName>
</protein>
<dbReference type="EMBL" id="CP020809">
    <property type="protein sequence ID" value="ART70547.1"/>
    <property type="molecule type" value="Genomic_DNA"/>
</dbReference>
<organism evidence="3 4">
    <name type="scientific">Mycobacterium dioxanotrophicus</name>
    <dbReference type="NCBI Taxonomy" id="482462"/>
    <lineage>
        <taxon>Bacteria</taxon>
        <taxon>Bacillati</taxon>
        <taxon>Actinomycetota</taxon>
        <taxon>Actinomycetes</taxon>
        <taxon>Mycobacteriales</taxon>
        <taxon>Mycobacteriaceae</taxon>
        <taxon>Mycobacterium</taxon>
    </lineage>
</organism>